<evidence type="ECO:0000313" key="2">
    <source>
        <dbReference type="EMBL" id="KGL41725.1"/>
    </source>
</evidence>
<dbReference type="eggNOG" id="COG1078">
    <property type="taxonomic scope" value="Bacteria"/>
</dbReference>
<name>A0A099WCA5_9LIST</name>
<dbReference type="CDD" id="cd00077">
    <property type="entry name" value="HDc"/>
    <property type="match status" value="1"/>
</dbReference>
<dbReference type="Proteomes" id="UP000553016">
    <property type="component" value="Unassembled WGS sequence"/>
</dbReference>
<dbReference type="InterPro" id="IPR006674">
    <property type="entry name" value="HD_domain"/>
</dbReference>
<evidence type="ECO:0000259" key="1">
    <source>
        <dbReference type="PROSITE" id="PS51831"/>
    </source>
</evidence>
<dbReference type="PANTHER" id="PTHR11373:SF41">
    <property type="entry name" value="METAL-DEPENDENT PHOSPHOHYDROLASE"/>
    <property type="match status" value="1"/>
</dbReference>
<dbReference type="PANTHER" id="PTHR11373">
    <property type="entry name" value="DEOXYNUCLEOSIDE TRIPHOSPHATE TRIPHOSPHOHYDROLASE"/>
    <property type="match status" value="1"/>
</dbReference>
<dbReference type="SUPFAM" id="SSF109604">
    <property type="entry name" value="HD-domain/PDEase-like"/>
    <property type="match status" value="1"/>
</dbReference>
<dbReference type="GO" id="GO:0006203">
    <property type="term" value="P:dGTP catabolic process"/>
    <property type="evidence" value="ECO:0007669"/>
    <property type="project" value="TreeGrafter"/>
</dbReference>
<dbReference type="Gene3D" id="1.10.3210.10">
    <property type="entry name" value="Hypothetical protein af1432"/>
    <property type="match status" value="1"/>
</dbReference>
<protein>
    <submittedName>
        <fullName evidence="3">HD domain-containing protein</fullName>
    </submittedName>
</protein>
<comment type="caution">
    <text evidence="2">The sequence shown here is derived from an EMBL/GenBank/DDBJ whole genome shotgun (WGS) entry which is preliminary data.</text>
</comment>
<dbReference type="GeneID" id="58717270"/>
<dbReference type="Proteomes" id="UP000550367">
    <property type="component" value="Unassembled WGS sequence"/>
</dbReference>
<dbReference type="EMBL" id="JNFA01000019">
    <property type="protein sequence ID" value="KGL41725.1"/>
    <property type="molecule type" value="Genomic_DNA"/>
</dbReference>
<evidence type="ECO:0000313" key="5">
    <source>
        <dbReference type="Proteomes" id="UP000029844"/>
    </source>
</evidence>
<keyword evidence="5" id="KW-1185">Reference proteome</keyword>
<dbReference type="PROSITE" id="PS51831">
    <property type="entry name" value="HD"/>
    <property type="match status" value="1"/>
</dbReference>
<reference evidence="6 7" key="2">
    <citation type="submission" date="2020-03" db="EMBL/GenBank/DDBJ databases">
        <title>Soil Listeria distribution.</title>
        <authorList>
            <person name="Liao J."/>
            <person name="Wiedmann M."/>
        </authorList>
    </citation>
    <scope>NUCLEOTIDE SEQUENCE [LARGE SCALE GENOMIC DNA]</scope>
    <source>
        <strain evidence="3 7">FSL L7-0149</strain>
        <strain evidence="4 6">FSL L7-0153</strain>
    </source>
</reference>
<dbReference type="SMART" id="SM00471">
    <property type="entry name" value="HDc"/>
    <property type="match status" value="1"/>
</dbReference>
<feature type="domain" description="HD" evidence="1">
    <location>
        <begin position="49"/>
        <end position="147"/>
    </location>
</feature>
<dbReference type="InterPro" id="IPR003607">
    <property type="entry name" value="HD/PDEase_dom"/>
</dbReference>
<accession>A0A099WCA5</accession>
<proteinExistence type="predicted"/>
<dbReference type="Pfam" id="PF01966">
    <property type="entry name" value="HD"/>
    <property type="match status" value="1"/>
</dbReference>
<evidence type="ECO:0000313" key="3">
    <source>
        <dbReference type="EMBL" id="MBC2241969.1"/>
    </source>
</evidence>
<dbReference type="GO" id="GO:0008832">
    <property type="term" value="F:dGTPase activity"/>
    <property type="evidence" value="ECO:0007669"/>
    <property type="project" value="TreeGrafter"/>
</dbReference>
<dbReference type="EMBL" id="JAARZA010000008">
    <property type="protein sequence ID" value="MBC2241969.1"/>
    <property type="molecule type" value="Genomic_DNA"/>
</dbReference>
<reference evidence="2 5" key="1">
    <citation type="submission" date="2014-05" db="EMBL/GenBank/DDBJ databases">
        <title>Novel Listeriaceae from food processing environments.</title>
        <authorList>
            <person name="den Bakker H.C."/>
        </authorList>
    </citation>
    <scope>NUCLEOTIDE SEQUENCE [LARGE SCALE GENOMIC DNA]</scope>
    <source>
        <strain evidence="2 5">FSL A5-0281</strain>
    </source>
</reference>
<dbReference type="Proteomes" id="UP000029844">
    <property type="component" value="Unassembled WGS sequence"/>
</dbReference>
<dbReference type="InterPro" id="IPR050135">
    <property type="entry name" value="dGTPase-like"/>
</dbReference>
<dbReference type="EMBL" id="JAARYY010000003">
    <property type="protein sequence ID" value="MBC2243890.1"/>
    <property type="molecule type" value="Genomic_DNA"/>
</dbReference>
<dbReference type="RefSeq" id="WP_036085585.1">
    <property type="nucleotide sequence ID" value="NZ_CBCSHQ010000005.1"/>
</dbReference>
<dbReference type="AlphaFoldDB" id="A0A099WCA5"/>
<evidence type="ECO:0000313" key="6">
    <source>
        <dbReference type="Proteomes" id="UP000550367"/>
    </source>
</evidence>
<dbReference type="OrthoDB" id="9814017at2"/>
<gene>
    <name evidence="2" type="ORF">EP57_07745</name>
    <name evidence="4" type="ORF">HCB25_07390</name>
    <name evidence="3" type="ORF">HCB35_15955</name>
</gene>
<dbReference type="STRING" id="1552123.EP57_07745"/>
<sequence>MKYTDVLYGELEIDGVLERLFKSDAMQRLAGVHQAGAAYLVQKNWTVNRLEHSVGVMLLVKKFGAKLDEQIAALLHDISHTSFSHVVDYLMQDKEEGYHDSIFLETLEKNGITAMVDVESLGLDDLTRYTLLEQPSPLLCADRIDYFLRDMLVYGHISRCEVDAFLEALCVVDGRFVITSEEMALWYIRNYERYVSFVLLKPKNVYSAWKMSEILRYAMQKHYIELDLLKQSTDNNIIAHLQGIHDTHLQRELATLHPDIAVEINNQTYDFYMTGKTRVVDPLVLTERGVVPISTINKEAQESIQFLEKQFEIGSFIRQIHV</sequence>
<evidence type="ECO:0000313" key="4">
    <source>
        <dbReference type="EMBL" id="MBC2243890.1"/>
    </source>
</evidence>
<evidence type="ECO:0000313" key="7">
    <source>
        <dbReference type="Proteomes" id="UP000553016"/>
    </source>
</evidence>
<organism evidence="2 5">
    <name type="scientific">Listeria booriae</name>
    <dbReference type="NCBI Taxonomy" id="1552123"/>
    <lineage>
        <taxon>Bacteria</taxon>
        <taxon>Bacillati</taxon>
        <taxon>Bacillota</taxon>
        <taxon>Bacilli</taxon>
        <taxon>Bacillales</taxon>
        <taxon>Listeriaceae</taxon>
        <taxon>Listeria</taxon>
    </lineage>
</organism>